<organism evidence="1 2">
    <name type="scientific">Yinghuangia aomiensis</name>
    <dbReference type="NCBI Taxonomy" id="676205"/>
    <lineage>
        <taxon>Bacteria</taxon>
        <taxon>Bacillati</taxon>
        <taxon>Actinomycetota</taxon>
        <taxon>Actinomycetes</taxon>
        <taxon>Kitasatosporales</taxon>
        <taxon>Streptomycetaceae</taxon>
        <taxon>Yinghuangia</taxon>
    </lineage>
</organism>
<name>A0ABP9H320_9ACTN</name>
<dbReference type="EMBL" id="BAABHS010000007">
    <property type="protein sequence ID" value="GAA4960911.1"/>
    <property type="molecule type" value="Genomic_DNA"/>
</dbReference>
<comment type="caution">
    <text evidence="1">The sequence shown here is derived from an EMBL/GenBank/DDBJ whole genome shotgun (WGS) entry which is preliminary data.</text>
</comment>
<protein>
    <submittedName>
        <fullName evidence="1">Uncharacterized protein</fullName>
    </submittedName>
</protein>
<reference evidence="2" key="1">
    <citation type="journal article" date="2019" name="Int. J. Syst. Evol. Microbiol.">
        <title>The Global Catalogue of Microorganisms (GCM) 10K type strain sequencing project: providing services to taxonomists for standard genome sequencing and annotation.</title>
        <authorList>
            <consortium name="The Broad Institute Genomics Platform"/>
            <consortium name="The Broad Institute Genome Sequencing Center for Infectious Disease"/>
            <person name="Wu L."/>
            <person name="Ma J."/>
        </authorList>
    </citation>
    <scope>NUCLEOTIDE SEQUENCE [LARGE SCALE GENOMIC DNA]</scope>
    <source>
        <strain evidence="2">JCM 17986</strain>
    </source>
</reference>
<proteinExistence type="predicted"/>
<sequence length="122" mass="13179">MGNDAWVIREWRDADGHVCKAIMTPEKAARSDAELREESAAFLAAHPLPEQPSDPLAALMTDNANAYVIERASGLAVPGRPVGLADLGARLRNDDPQLARLTDQLVEDAIATVAERQRRAAP</sequence>
<keyword evidence="2" id="KW-1185">Reference proteome</keyword>
<dbReference type="Proteomes" id="UP001500466">
    <property type="component" value="Unassembled WGS sequence"/>
</dbReference>
<evidence type="ECO:0000313" key="2">
    <source>
        <dbReference type="Proteomes" id="UP001500466"/>
    </source>
</evidence>
<evidence type="ECO:0000313" key="1">
    <source>
        <dbReference type="EMBL" id="GAA4960911.1"/>
    </source>
</evidence>
<accession>A0ABP9H320</accession>
<gene>
    <name evidence="1" type="ORF">GCM10023205_25360</name>
</gene>
<dbReference type="RefSeq" id="WP_345675500.1">
    <property type="nucleotide sequence ID" value="NZ_BAABHS010000007.1"/>
</dbReference>